<dbReference type="InterPro" id="IPR041611">
    <property type="entry name" value="SKICH"/>
</dbReference>
<name>A0AAW2IDB9_9NEOP</name>
<feature type="region of interest" description="Disordered" evidence="2">
    <location>
        <begin position="605"/>
        <end position="624"/>
    </location>
</feature>
<gene>
    <name evidence="4" type="ORF">PYX00_001575</name>
</gene>
<evidence type="ECO:0000313" key="4">
    <source>
        <dbReference type="EMBL" id="KAL0280209.1"/>
    </source>
</evidence>
<comment type="caution">
    <text evidence="4">The sequence shown here is derived from an EMBL/GenBank/DDBJ whole genome shotgun (WGS) entry which is preliminary data.</text>
</comment>
<evidence type="ECO:0000259" key="3">
    <source>
        <dbReference type="Pfam" id="PF17751"/>
    </source>
</evidence>
<accession>A0AAW2IDB9</accession>
<feature type="coiled-coil region" evidence="1">
    <location>
        <begin position="272"/>
        <end position="313"/>
    </location>
</feature>
<dbReference type="AlphaFoldDB" id="A0AAW2IDB9"/>
<organism evidence="4">
    <name type="scientific">Menopon gallinae</name>
    <name type="common">poultry shaft louse</name>
    <dbReference type="NCBI Taxonomy" id="328185"/>
    <lineage>
        <taxon>Eukaryota</taxon>
        <taxon>Metazoa</taxon>
        <taxon>Ecdysozoa</taxon>
        <taxon>Arthropoda</taxon>
        <taxon>Hexapoda</taxon>
        <taxon>Insecta</taxon>
        <taxon>Pterygota</taxon>
        <taxon>Neoptera</taxon>
        <taxon>Paraneoptera</taxon>
        <taxon>Psocodea</taxon>
        <taxon>Troctomorpha</taxon>
        <taxon>Phthiraptera</taxon>
        <taxon>Amblycera</taxon>
        <taxon>Menoponidae</taxon>
        <taxon>Menopon</taxon>
    </lineage>
</organism>
<dbReference type="EMBL" id="JARGDH010000001">
    <property type="protein sequence ID" value="KAL0280209.1"/>
    <property type="molecule type" value="Genomic_DNA"/>
</dbReference>
<feature type="region of interest" description="Disordered" evidence="2">
    <location>
        <begin position="854"/>
        <end position="891"/>
    </location>
</feature>
<sequence>MMKISKPVLMNHFMVSHVQFTSLDLVNFKNVKAVYDGNEKILLEFEHPSKVVVSSRDWVGIFPRGWINLQQYVTFEWISQSISSTTSVDQHNDNGEVIKRTVAFCPKYHMNCVNQSAYYQFVYVSKQIEVLGVSSYFRFDLSCLNDANLELECLVPVTGKVRSTSVSDFGALSMTNEQSSTSVGSRKLIHASSIHSLQNLDIGGKLNWSRNFTDDKKNMCLMKRTTTVQSGTDNISDPCSSHSEPVFPMSLPLAQCKKCYQFKSGGDFLKSQQALQSKLKIVMERNKILEERAQEMKKELERLQSESKRMKMSYFNVNKEKVAYENFVKDFIKSLEKDSIVRVMYGNTEILVKKVNYVGMEEHPRDKKTSKRERELKAVIGLQEITIRNLINSLQEKVKSVEELNQTVKLAQAFSAARTENANLGIDGEESADELSNNSVPSECEFSLAKPTPPEEVSGDMDNVLNSIRRTSEMELKNIGITRSLGNNSETALDVANLSILNYDSDSVAPEEPQVLDNTEDCWPFTTNTNKTLRQKLSKDSINIEEQRYIEESELGNEIESVIGDSLVTDNVPEEVKAELETDQSTCENYYDACDAFSVRSSSPESEVLSNHSGENENDVDANCDDDCPVTTIVEKEKNENSQETIVCEGNFEKGPPQEKFNKFTCELSIDFVQRRRPNQISDRAICFNEQGKSEQNLVAVRETETQEYSLERENSMVTFKKSNKCLEIKITKVDQTERSQNRSFCQKMVVEIVGGKMNEEETSETSISPPEPIEERKTELEESPERSDEESGIALDRNESLDSKSESCMIKQSVEEGEQYQVNEERIENRNFELDMFSPRTVWDDANDGLENSADCAKTCEPPAETTDDQEESKETGEEESQTMSEATQKKMIIQVEDEKSETNEQFLKGTCNIQMFSDDSIKNLKSYQDSLRYEKNLQFLNHKTDEKVKESDEETLRAKPSAILIQTGQAKVAVIRYQ</sequence>
<feature type="region of interest" description="Disordered" evidence="2">
    <location>
        <begin position="429"/>
        <end position="460"/>
    </location>
</feature>
<feature type="compositionally biased region" description="Basic and acidic residues" evidence="2">
    <location>
        <begin position="797"/>
        <end position="806"/>
    </location>
</feature>
<feature type="compositionally biased region" description="Acidic residues" evidence="2">
    <location>
        <begin position="867"/>
        <end position="882"/>
    </location>
</feature>
<feature type="domain" description="SKICH" evidence="3">
    <location>
        <begin position="26"/>
        <end position="139"/>
    </location>
</feature>
<feature type="compositionally biased region" description="Basic and acidic residues" evidence="2">
    <location>
        <begin position="774"/>
        <end position="787"/>
    </location>
</feature>
<keyword evidence="1" id="KW-0175">Coiled coil</keyword>
<reference evidence="4" key="1">
    <citation type="journal article" date="2024" name="Gigascience">
        <title>Chromosome-level genome of the poultry shaft louse Menopon gallinae provides insight into the host-switching and adaptive evolution of parasitic lice.</title>
        <authorList>
            <person name="Xu Y."/>
            <person name="Ma L."/>
            <person name="Liu S."/>
            <person name="Liang Y."/>
            <person name="Liu Q."/>
            <person name="He Z."/>
            <person name="Tian L."/>
            <person name="Duan Y."/>
            <person name="Cai W."/>
            <person name="Li H."/>
            <person name="Song F."/>
        </authorList>
    </citation>
    <scope>NUCLEOTIDE SEQUENCE</scope>
    <source>
        <strain evidence="4">Cailab_2023a</strain>
    </source>
</reference>
<dbReference type="Pfam" id="PF17751">
    <property type="entry name" value="SKICH"/>
    <property type="match status" value="1"/>
</dbReference>
<evidence type="ECO:0000256" key="1">
    <source>
        <dbReference type="SAM" id="Coils"/>
    </source>
</evidence>
<protein>
    <recommendedName>
        <fullName evidence="3">SKICH domain-containing protein</fullName>
    </recommendedName>
</protein>
<proteinExistence type="predicted"/>
<dbReference type="Gene3D" id="2.60.40.2840">
    <property type="match status" value="1"/>
</dbReference>
<feature type="region of interest" description="Disordered" evidence="2">
    <location>
        <begin position="756"/>
        <end position="809"/>
    </location>
</feature>
<evidence type="ECO:0000256" key="2">
    <source>
        <dbReference type="SAM" id="MobiDB-lite"/>
    </source>
</evidence>